<dbReference type="Pfam" id="PF02050">
    <property type="entry name" value="FliJ"/>
    <property type="match status" value="1"/>
</dbReference>
<name>A0A1H3APC2_9BACI</name>
<gene>
    <name evidence="12" type="ORF">SAMN04488081_0131</name>
</gene>
<feature type="coiled-coil region" evidence="11">
    <location>
        <begin position="3"/>
        <end position="30"/>
    </location>
</feature>
<dbReference type="NCBIfam" id="TIGR02473">
    <property type="entry name" value="flagell_FliJ"/>
    <property type="match status" value="1"/>
</dbReference>
<dbReference type="Proteomes" id="UP000198647">
    <property type="component" value="Unassembled WGS sequence"/>
</dbReference>
<keyword evidence="10" id="KW-1006">Bacterial flagellum protein export</keyword>
<feature type="coiled-coil region" evidence="11">
    <location>
        <begin position="87"/>
        <end position="114"/>
    </location>
</feature>
<keyword evidence="7" id="KW-1005">Bacterial flagellum biogenesis</keyword>
<evidence type="ECO:0000256" key="10">
    <source>
        <dbReference type="ARBA" id="ARBA00023225"/>
    </source>
</evidence>
<comment type="similarity">
    <text evidence="2">Belongs to the FliJ family.</text>
</comment>
<comment type="subcellular location">
    <subcellularLocation>
        <location evidence="1">Cell membrane</location>
        <topology evidence="1">Peripheral membrane protein</topology>
        <orientation evidence="1">Cytoplasmic side</orientation>
    </subcellularLocation>
</comment>
<keyword evidence="12" id="KW-0969">Cilium</keyword>
<keyword evidence="11" id="KW-0175">Coiled coil</keyword>
<dbReference type="Gene3D" id="1.10.287.1700">
    <property type="match status" value="1"/>
</dbReference>
<evidence type="ECO:0000256" key="11">
    <source>
        <dbReference type="SAM" id="Coils"/>
    </source>
</evidence>
<keyword evidence="12" id="KW-0966">Cell projection</keyword>
<dbReference type="RefSeq" id="WP_008587892.1">
    <property type="nucleotide sequence ID" value="NZ_FNOS01000001.1"/>
</dbReference>
<keyword evidence="4" id="KW-0813">Transport</keyword>
<keyword evidence="8" id="KW-0653">Protein transport</keyword>
<organism evidence="12 13">
    <name type="scientific">Salimicrobium album</name>
    <dbReference type="NCBI Taxonomy" id="50717"/>
    <lineage>
        <taxon>Bacteria</taxon>
        <taxon>Bacillati</taxon>
        <taxon>Bacillota</taxon>
        <taxon>Bacilli</taxon>
        <taxon>Bacillales</taxon>
        <taxon>Bacillaceae</taxon>
        <taxon>Salimicrobium</taxon>
    </lineage>
</organism>
<evidence type="ECO:0000256" key="6">
    <source>
        <dbReference type="ARBA" id="ARBA00022500"/>
    </source>
</evidence>
<accession>A0A1H3APC2</accession>
<evidence type="ECO:0000256" key="5">
    <source>
        <dbReference type="ARBA" id="ARBA00022475"/>
    </source>
</evidence>
<evidence type="ECO:0000313" key="13">
    <source>
        <dbReference type="Proteomes" id="UP000198647"/>
    </source>
</evidence>
<evidence type="ECO:0000256" key="8">
    <source>
        <dbReference type="ARBA" id="ARBA00022927"/>
    </source>
</evidence>
<sequence length="148" mass="17798">MNINAFLNLKKFKEREKDQMQKNYQAAVDTFEEKATSLYNLLKEKEELEMKIDDNLSGGMVDLSSIQHHQYAVQMVEDEVKQLHPRVQEARFKMNELEDQRNEAFKQVKKYEKLIELKIEEHSSWLKKEEAREMDEISLQQYSNRVNR</sequence>
<dbReference type="InterPro" id="IPR053716">
    <property type="entry name" value="Flag_assembly_chemotaxis_eff"/>
</dbReference>
<comment type="caution">
    <text evidence="12">The sequence shown here is derived from an EMBL/GenBank/DDBJ whole genome shotgun (WGS) entry which is preliminary data.</text>
</comment>
<keyword evidence="6" id="KW-0145">Chemotaxis</keyword>
<dbReference type="InterPro" id="IPR012823">
    <property type="entry name" value="Flagell_FliJ"/>
</dbReference>
<keyword evidence="9" id="KW-0472">Membrane</keyword>
<evidence type="ECO:0000256" key="3">
    <source>
        <dbReference type="ARBA" id="ARBA00020392"/>
    </source>
</evidence>
<evidence type="ECO:0000313" key="12">
    <source>
        <dbReference type="EMBL" id="SDX31251.1"/>
    </source>
</evidence>
<evidence type="ECO:0000256" key="4">
    <source>
        <dbReference type="ARBA" id="ARBA00022448"/>
    </source>
</evidence>
<keyword evidence="13" id="KW-1185">Reference proteome</keyword>
<evidence type="ECO:0000256" key="1">
    <source>
        <dbReference type="ARBA" id="ARBA00004413"/>
    </source>
</evidence>
<reference evidence="12 13" key="1">
    <citation type="submission" date="2016-10" db="EMBL/GenBank/DDBJ databases">
        <authorList>
            <person name="Varghese N."/>
            <person name="Submissions S."/>
        </authorList>
    </citation>
    <scope>NUCLEOTIDE SEQUENCE [LARGE SCALE GENOMIC DNA]</scope>
    <source>
        <strain evidence="12 13">DSM 20748</strain>
    </source>
</reference>
<evidence type="ECO:0000256" key="2">
    <source>
        <dbReference type="ARBA" id="ARBA00010004"/>
    </source>
</evidence>
<keyword evidence="12" id="KW-0282">Flagellum</keyword>
<proteinExistence type="inferred from homology"/>
<protein>
    <recommendedName>
        <fullName evidence="3">Flagellar FliJ protein</fullName>
    </recommendedName>
</protein>
<evidence type="ECO:0000256" key="9">
    <source>
        <dbReference type="ARBA" id="ARBA00023136"/>
    </source>
</evidence>
<evidence type="ECO:0000256" key="7">
    <source>
        <dbReference type="ARBA" id="ARBA00022795"/>
    </source>
</evidence>
<keyword evidence="5" id="KW-1003">Cell membrane</keyword>
<dbReference type="EMBL" id="FNOS01000001">
    <property type="protein sequence ID" value="SDX31251.1"/>
    <property type="molecule type" value="Genomic_DNA"/>
</dbReference>